<accession>A0A2U3E736</accession>
<dbReference type="AlphaFoldDB" id="A0A2U3E736"/>
<dbReference type="Proteomes" id="UP000245956">
    <property type="component" value="Unassembled WGS sequence"/>
</dbReference>
<name>A0A2U3E736_PURLI</name>
<evidence type="ECO:0000313" key="3">
    <source>
        <dbReference type="Proteomes" id="UP000245956"/>
    </source>
</evidence>
<proteinExistence type="predicted"/>
<feature type="compositionally biased region" description="Polar residues" evidence="1">
    <location>
        <begin position="129"/>
        <end position="139"/>
    </location>
</feature>
<reference evidence="2 3" key="1">
    <citation type="journal article" date="2016" name="Front. Microbiol.">
        <title>Genome and transcriptome sequences reveal the specific parasitism of the nematophagous Purpureocillium lilacinum 36-1.</title>
        <authorList>
            <person name="Xie J."/>
            <person name="Li S."/>
            <person name="Mo C."/>
            <person name="Xiao X."/>
            <person name="Peng D."/>
            <person name="Wang G."/>
            <person name="Xiao Y."/>
        </authorList>
    </citation>
    <scope>NUCLEOTIDE SEQUENCE [LARGE SCALE GENOMIC DNA]</scope>
    <source>
        <strain evidence="2 3">36-1</strain>
    </source>
</reference>
<organism evidence="2 3">
    <name type="scientific">Purpureocillium lilacinum</name>
    <name type="common">Paecilomyces lilacinus</name>
    <dbReference type="NCBI Taxonomy" id="33203"/>
    <lineage>
        <taxon>Eukaryota</taxon>
        <taxon>Fungi</taxon>
        <taxon>Dikarya</taxon>
        <taxon>Ascomycota</taxon>
        <taxon>Pezizomycotina</taxon>
        <taxon>Sordariomycetes</taxon>
        <taxon>Hypocreomycetidae</taxon>
        <taxon>Hypocreales</taxon>
        <taxon>Ophiocordycipitaceae</taxon>
        <taxon>Purpureocillium</taxon>
    </lineage>
</organism>
<sequence>MDHDTRGLLSTKSRLASHPPSDVTHPGPTAQATQGPCWSWSWADTKAVSSMQSRSLVLQPGGEPCRAMPCALFKPRVCDSWSQCLLHRHATTTGVASELERRPGSPAPQQLADKVRSAHGSPGRAGQAAEQTDTTTRQQRGPLAASKQASSPSENQRLRCDARPPIAPLPRFTCNRAGNDAGVARPKTWSRSTSPARSAKFNNVPPPHRYFRRRRRGGVPKVLCVPCWEWA</sequence>
<evidence type="ECO:0000313" key="2">
    <source>
        <dbReference type="EMBL" id="PWI70289.1"/>
    </source>
</evidence>
<feature type="region of interest" description="Disordered" evidence="1">
    <location>
        <begin position="1"/>
        <end position="36"/>
    </location>
</feature>
<protein>
    <submittedName>
        <fullName evidence="2">Uncharacterized protein</fullName>
    </submittedName>
</protein>
<dbReference type="EMBL" id="LCWV01000009">
    <property type="protein sequence ID" value="PWI70289.1"/>
    <property type="molecule type" value="Genomic_DNA"/>
</dbReference>
<gene>
    <name evidence="2" type="ORF">PCL_12688</name>
</gene>
<feature type="region of interest" description="Disordered" evidence="1">
    <location>
        <begin position="94"/>
        <end position="201"/>
    </location>
</feature>
<evidence type="ECO:0000256" key="1">
    <source>
        <dbReference type="SAM" id="MobiDB-lite"/>
    </source>
</evidence>
<comment type="caution">
    <text evidence="2">The sequence shown here is derived from an EMBL/GenBank/DDBJ whole genome shotgun (WGS) entry which is preliminary data.</text>
</comment>